<dbReference type="InterPro" id="IPR046373">
    <property type="entry name" value="Acyl-CoA_Oxase/DH_mid-dom_sf"/>
</dbReference>
<dbReference type="Pfam" id="PF02771">
    <property type="entry name" value="Acyl-CoA_dh_N"/>
    <property type="match status" value="1"/>
</dbReference>
<dbReference type="Gene3D" id="1.10.540.10">
    <property type="entry name" value="Acyl-CoA dehydrogenase/oxidase, N-terminal domain"/>
    <property type="match status" value="1"/>
</dbReference>
<dbReference type="Pfam" id="PF02770">
    <property type="entry name" value="Acyl-CoA_dh_M"/>
    <property type="match status" value="1"/>
</dbReference>
<dbReference type="InterPro" id="IPR009100">
    <property type="entry name" value="AcylCoA_DH/oxidase_NM_dom_sf"/>
</dbReference>
<dbReference type="Gene3D" id="2.40.110.10">
    <property type="entry name" value="Butyryl-CoA Dehydrogenase, subunit A, domain 2"/>
    <property type="match status" value="1"/>
</dbReference>
<dbReference type="CDD" id="cd00567">
    <property type="entry name" value="ACAD"/>
    <property type="match status" value="1"/>
</dbReference>
<name>A0A482IJS9_9BURK</name>
<gene>
    <name evidence="9" type="ORF">DDF84_004220</name>
</gene>
<keyword evidence="4" id="KW-0274">FAD</keyword>
<dbReference type="EMBL" id="CP037900">
    <property type="protein sequence ID" value="QBP09018.1"/>
    <property type="molecule type" value="Genomic_DNA"/>
</dbReference>
<evidence type="ECO:0000256" key="4">
    <source>
        <dbReference type="ARBA" id="ARBA00022827"/>
    </source>
</evidence>
<evidence type="ECO:0000259" key="8">
    <source>
        <dbReference type="Pfam" id="PF02771"/>
    </source>
</evidence>
<dbReference type="InterPro" id="IPR036250">
    <property type="entry name" value="AcylCo_DH-like_C"/>
</dbReference>
<sequence length="402" mass="42784">MQLTFTETQTLLESSALHWLAGNADDVRQARDARAYWPAFGEMGWLALPFAEADGGFGGGPVEVGLLMRAFGRHRVAAPGYRSGVLMAGKLIAVLGSMPQRDTWLAPLITGERCLAMAHTEPGREDPWAMPATTATWDPRDERWTLRGKKSLVAGGADADALVVSASIHAEGANPRIGLFIVPSDAGGMTSRACSVADGSRAADLVLDEVYLPDDARLGQNASEQEIAEGFMTIVAEALVASCWEAAGAMRAALEATVSHVTQREQFGRPLSALQSVQHGLAEMAVCCEEAGAACELAALRIAADRRLARDAASLAQSCTGRAARYVAAQAVQLHGGMGVSEELHVAALFRLLTRFRLQDGHADWHSMQLGNDMYTGDWRMSQTLLDPATSGQAVAAYAEAH</sequence>
<comment type="similarity">
    <text evidence="2">Belongs to the acyl-CoA dehydrogenase family.</text>
</comment>
<feature type="domain" description="Acyl-CoA dehydrogenase/oxidase N-terminal" evidence="8">
    <location>
        <begin position="23"/>
        <end position="112"/>
    </location>
</feature>
<dbReference type="GO" id="GO:0003995">
    <property type="term" value="F:acyl-CoA dehydrogenase activity"/>
    <property type="evidence" value="ECO:0007669"/>
    <property type="project" value="TreeGrafter"/>
</dbReference>
<keyword evidence="3" id="KW-0285">Flavoprotein</keyword>
<evidence type="ECO:0000256" key="2">
    <source>
        <dbReference type="ARBA" id="ARBA00009347"/>
    </source>
</evidence>
<comment type="cofactor">
    <cofactor evidence="1">
        <name>FAD</name>
        <dbReference type="ChEBI" id="CHEBI:57692"/>
    </cofactor>
</comment>
<proteinExistence type="inferred from homology"/>
<evidence type="ECO:0000256" key="5">
    <source>
        <dbReference type="ARBA" id="ARBA00023002"/>
    </source>
</evidence>
<evidence type="ECO:0000313" key="10">
    <source>
        <dbReference type="Proteomes" id="UP000253772"/>
    </source>
</evidence>
<dbReference type="RefSeq" id="WP_024569094.1">
    <property type="nucleotide sequence ID" value="NZ_CP037900.1"/>
</dbReference>
<organism evidence="9 10">
    <name type="scientific">Cupriavidus metallidurans</name>
    <dbReference type="NCBI Taxonomy" id="119219"/>
    <lineage>
        <taxon>Bacteria</taxon>
        <taxon>Pseudomonadati</taxon>
        <taxon>Pseudomonadota</taxon>
        <taxon>Betaproteobacteria</taxon>
        <taxon>Burkholderiales</taxon>
        <taxon>Burkholderiaceae</taxon>
        <taxon>Cupriavidus</taxon>
    </lineage>
</organism>
<dbReference type="GO" id="GO:0050660">
    <property type="term" value="F:flavin adenine dinucleotide binding"/>
    <property type="evidence" value="ECO:0007669"/>
    <property type="project" value="InterPro"/>
</dbReference>
<dbReference type="InterPro" id="IPR009075">
    <property type="entry name" value="AcylCo_DH/oxidase_C"/>
</dbReference>
<dbReference type="AlphaFoldDB" id="A0A482IJS9"/>
<evidence type="ECO:0000259" key="7">
    <source>
        <dbReference type="Pfam" id="PF02770"/>
    </source>
</evidence>
<protein>
    <submittedName>
        <fullName evidence="9">Acyl-CoA dehydrogenase family protein</fullName>
    </submittedName>
</protein>
<feature type="domain" description="Acyl-CoA oxidase/dehydrogenase middle" evidence="7">
    <location>
        <begin position="116"/>
        <end position="203"/>
    </location>
</feature>
<reference evidence="9 10" key="1">
    <citation type="submission" date="2019-03" db="EMBL/GenBank/DDBJ databases">
        <title>Comparative insights into the high quality Complete genome sequence of highly metal resistant Cupriavidus metallidurans strain BS1 isolated from a gold-copper mine.</title>
        <authorList>
            <person name="Mazhar H.S."/>
            <person name="Rensing C."/>
        </authorList>
    </citation>
    <scope>NUCLEOTIDE SEQUENCE [LARGE SCALE GENOMIC DNA]</scope>
    <source>
        <strain evidence="9 10">BS1</strain>
    </source>
</reference>
<evidence type="ECO:0000256" key="1">
    <source>
        <dbReference type="ARBA" id="ARBA00001974"/>
    </source>
</evidence>
<feature type="domain" description="Acyl-CoA dehydrogenase/oxidase C-terminal" evidence="6">
    <location>
        <begin position="241"/>
        <end position="371"/>
    </location>
</feature>
<accession>A0A482IJS9</accession>
<dbReference type="Pfam" id="PF00441">
    <property type="entry name" value="Acyl-CoA_dh_1"/>
    <property type="match status" value="1"/>
</dbReference>
<dbReference type="InterPro" id="IPR013786">
    <property type="entry name" value="AcylCoA_DH/ox_N"/>
</dbReference>
<dbReference type="OrthoDB" id="9770681at2"/>
<dbReference type="SUPFAM" id="SSF56645">
    <property type="entry name" value="Acyl-CoA dehydrogenase NM domain-like"/>
    <property type="match status" value="1"/>
</dbReference>
<dbReference type="Gene3D" id="1.20.140.10">
    <property type="entry name" value="Butyryl-CoA Dehydrogenase, subunit A, domain 3"/>
    <property type="match status" value="1"/>
</dbReference>
<dbReference type="SUPFAM" id="SSF47203">
    <property type="entry name" value="Acyl-CoA dehydrogenase C-terminal domain-like"/>
    <property type="match status" value="1"/>
</dbReference>
<dbReference type="InterPro" id="IPR006091">
    <property type="entry name" value="Acyl-CoA_Oxase/DH_mid-dom"/>
</dbReference>
<dbReference type="PANTHER" id="PTHR43884:SF20">
    <property type="entry name" value="ACYL-COA DEHYDROGENASE FADE28"/>
    <property type="match status" value="1"/>
</dbReference>
<dbReference type="Proteomes" id="UP000253772">
    <property type="component" value="Chromosome c1"/>
</dbReference>
<keyword evidence="5" id="KW-0560">Oxidoreductase</keyword>
<evidence type="ECO:0000259" key="6">
    <source>
        <dbReference type="Pfam" id="PF00441"/>
    </source>
</evidence>
<evidence type="ECO:0000313" key="9">
    <source>
        <dbReference type="EMBL" id="QBP09018.1"/>
    </source>
</evidence>
<evidence type="ECO:0000256" key="3">
    <source>
        <dbReference type="ARBA" id="ARBA00022630"/>
    </source>
</evidence>
<dbReference type="InterPro" id="IPR037069">
    <property type="entry name" value="AcylCoA_DH/ox_N_sf"/>
</dbReference>
<dbReference type="PANTHER" id="PTHR43884">
    <property type="entry name" value="ACYL-COA DEHYDROGENASE"/>
    <property type="match status" value="1"/>
</dbReference>